<feature type="non-terminal residue" evidence="2">
    <location>
        <position position="617"/>
    </location>
</feature>
<name>E9I3P1_DAPPU</name>
<sequence length="617" mass="66801">MNSATGMSVTMAGADGWTTEVAAADLDPQPPDKLKFTGASLGSRLSPDGRWLSDGRGHTYENGLPASRSQSILRKQFKVEQPELTTSLYSLASVRINVVAQVEWLFSCTDVPMLGAEGSVLRHDGTKQPSPMLAWAHDGIATSGYGWRLGAEGPTSKSESLVLGPLRFTPLRLAGLDVGGSDSGQPWLQRLQVDGSLQVSEGLGRGEASAQLARLTFTRLSADAPLALHPIIERISADGKSINASWHWTCSLGLSCRPDDVDRTAQIRLGMAAAESLLTGGTAGLELEFEWLGQPVVLQLQARDAALSCRGRLGRIPKDLISDEVRKLAALNDAALLSPKDPNSFCAEELAVRAAVLKNPKNEACSLVGTGGVTWNPRAAELSCKLLTDPKSDAKTKARQAYRDAAAGAEQLVTDVRAAYNLLDRVGPIWKVSGNIWYEPSEPPKFKGEPDKDKVCPTDPPKEKEGCKYDSGFRWFKALSSVAGWLITALMISFGAPFWFDLLSKLVDRRGRNLRRQQHALIVGIALALIAPVVCANANDESCKGDEPIKLANLKAIKEGKDARVGDEKYRSMLKALKDCKLSHVEIYRPVDDVEKSKKVIELNPYPGDGIYIVPNR</sequence>
<keyword evidence="1" id="KW-0472">Membrane</keyword>
<keyword evidence="1" id="KW-1133">Transmembrane helix</keyword>
<accession>E9I3P1</accession>
<feature type="transmembrane region" description="Helical" evidence="1">
    <location>
        <begin position="482"/>
        <end position="500"/>
    </location>
</feature>
<keyword evidence="3" id="KW-1185">Reference proteome</keyword>
<protein>
    <submittedName>
        <fullName evidence="2">Uncharacterized protein</fullName>
    </submittedName>
</protein>
<dbReference type="InParanoid" id="E9I3P1"/>
<dbReference type="KEGG" id="dpx:DAPPUDRAFT_273763"/>
<evidence type="ECO:0000256" key="1">
    <source>
        <dbReference type="SAM" id="Phobius"/>
    </source>
</evidence>
<evidence type="ECO:0000313" key="2">
    <source>
        <dbReference type="EMBL" id="EFX61389.1"/>
    </source>
</evidence>
<organism evidence="2 3">
    <name type="scientific">Daphnia pulex</name>
    <name type="common">Water flea</name>
    <dbReference type="NCBI Taxonomy" id="6669"/>
    <lineage>
        <taxon>Eukaryota</taxon>
        <taxon>Metazoa</taxon>
        <taxon>Ecdysozoa</taxon>
        <taxon>Arthropoda</taxon>
        <taxon>Crustacea</taxon>
        <taxon>Branchiopoda</taxon>
        <taxon>Diplostraca</taxon>
        <taxon>Cladocera</taxon>
        <taxon>Anomopoda</taxon>
        <taxon>Daphniidae</taxon>
        <taxon>Daphnia</taxon>
    </lineage>
</organism>
<dbReference type="Proteomes" id="UP000000305">
    <property type="component" value="Unassembled WGS sequence"/>
</dbReference>
<keyword evidence="1" id="KW-0812">Transmembrane</keyword>
<proteinExistence type="predicted"/>
<dbReference type="HOGENOM" id="CLU_443202_0_0_1"/>
<reference evidence="2 3" key="1">
    <citation type="journal article" date="2011" name="Science">
        <title>The ecoresponsive genome of Daphnia pulex.</title>
        <authorList>
            <person name="Colbourne J.K."/>
            <person name="Pfrender M.E."/>
            <person name="Gilbert D."/>
            <person name="Thomas W.K."/>
            <person name="Tucker A."/>
            <person name="Oakley T.H."/>
            <person name="Tokishita S."/>
            <person name="Aerts A."/>
            <person name="Arnold G.J."/>
            <person name="Basu M.K."/>
            <person name="Bauer D.J."/>
            <person name="Caceres C.E."/>
            <person name="Carmel L."/>
            <person name="Casola C."/>
            <person name="Choi J.H."/>
            <person name="Detter J.C."/>
            <person name="Dong Q."/>
            <person name="Dusheyko S."/>
            <person name="Eads B.D."/>
            <person name="Frohlich T."/>
            <person name="Geiler-Samerotte K.A."/>
            <person name="Gerlach D."/>
            <person name="Hatcher P."/>
            <person name="Jogdeo S."/>
            <person name="Krijgsveld J."/>
            <person name="Kriventseva E.V."/>
            <person name="Kultz D."/>
            <person name="Laforsch C."/>
            <person name="Lindquist E."/>
            <person name="Lopez J."/>
            <person name="Manak J.R."/>
            <person name="Muller J."/>
            <person name="Pangilinan J."/>
            <person name="Patwardhan R.P."/>
            <person name="Pitluck S."/>
            <person name="Pritham E.J."/>
            <person name="Rechtsteiner A."/>
            <person name="Rho M."/>
            <person name="Rogozin I.B."/>
            <person name="Sakarya O."/>
            <person name="Salamov A."/>
            <person name="Schaack S."/>
            <person name="Shapiro H."/>
            <person name="Shiga Y."/>
            <person name="Skalitzky C."/>
            <person name="Smith Z."/>
            <person name="Souvorov A."/>
            <person name="Sung W."/>
            <person name="Tang Z."/>
            <person name="Tsuchiya D."/>
            <person name="Tu H."/>
            <person name="Vos H."/>
            <person name="Wang M."/>
            <person name="Wolf Y.I."/>
            <person name="Yamagata H."/>
            <person name="Yamada T."/>
            <person name="Ye Y."/>
            <person name="Shaw J.R."/>
            <person name="Andrews J."/>
            <person name="Crease T.J."/>
            <person name="Tang H."/>
            <person name="Lucas S.M."/>
            <person name="Robertson H.M."/>
            <person name="Bork P."/>
            <person name="Koonin E.V."/>
            <person name="Zdobnov E.M."/>
            <person name="Grigoriev I.V."/>
            <person name="Lynch M."/>
            <person name="Boore J.L."/>
        </authorList>
    </citation>
    <scope>NUCLEOTIDE SEQUENCE [LARGE SCALE GENOMIC DNA]</scope>
</reference>
<dbReference type="EMBL" id="GL734672">
    <property type="protein sequence ID" value="EFX61389.1"/>
    <property type="molecule type" value="Genomic_DNA"/>
</dbReference>
<gene>
    <name evidence="2" type="ORF">DAPPUDRAFT_273763</name>
</gene>
<evidence type="ECO:0000313" key="3">
    <source>
        <dbReference type="Proteomes" id="UP000000305"/>
    </source>
</evidence>
<dbReference type="AlphaFoldDB" id="E9I3P1"/>